<reference evidence="3 4" key="1">
    <citation type="submission" date="2022-03" db="EMBL/GenBank/DDBJ databases">
        <title>A chromosomal length assembly of Cordylochernes scorpioides.</title>
        <authorList>
            <person name="Zeh D."/>
            <person name="Zeh J."/>
        </authorList>
    </citation>
    <scope>NUCLEOTIDE SEQUENCE [LARGE SCALE GENOMIC DNA]</scope>
    <source>
        <strain evidence="3">IN4F17</strain>
        <tissue evidence="3">Whole Body</tissue>
    </source>
</reference>
<dbReference type="Pfam" id="PF14529">
    <property type="entry name" value="Exo_endo_phos_2"/>
    <property type="match status" value="1"/>
</dbReference>
<dbReference type="Gene3D" id="3.30.420.10">
    <property type="entry name" value="Ribonuclease H-like superfamily/Ribonuclease H"/>
    <property type="match status" value="1"/>
</dbReference>
<evidence type="ECO:0000313" key="4">
    <source>
        <dbReference type="Proteomes" id="UP001235939"/>
    </source>
</evidence>
<evidence type="ECO:0000313" key="3">
    <source>
        <dbReference type="EMBL" id="UYV85105.1"/>
    </source>
</evidence>
<proteinExistence type="predicted"/>
<evidence type="ECO:0000259" key="2">
    <source>
        <dbReference type="PROSITE" id="PS50879"/>
    </source>
</evidence>
<feature type="domain" description="Reverse transcriptase" evidence="1">
    <location>
        <begin position="381"/>
        <end position="630"/>
    </location>
</feature>
<dbReference type="InterPro" id="IPR000477">
    <property type="entry name" value="RT_dom"/>
</dbReference>
<name>A0ABY6LV27_9ARAC</name>
<dbReference type="Pfam" id="PF00078">
    <property type="entry name" value="RVT_1"/>
    <property type="match status" value="2"/>
</dbReference>
<accession>A0ABY6LV27</accession>
<dbReference type="InterPro" id="IPR036397">
    <property type="entry name" value="RNaseH_sf"/>
</dbReference>
<dbReference type="SUPFAM" id="SSF56672">
    <property type="entry name" value="DNA/RNA polymerases"/>
    <property type="match status" value="2"/>
</dbReference>
<gene>
    <name evidence="3" type="ORF">LAZ67_X004585</name>
</gene>
<feature type="domain" description="Reverse transcriptase" evidence="1">
    <location>
        <begin position="774"/>
        <end position="1023"/>
    </location>
</feature>
<dbReference type="PROSITE" id="PS50878">
    <property type="entry name" value="RT_POL"/>
    <property type="match status" value="2"/>
</dbReference>
<evidence type="ECO:0008006" key="5">
    <source>
        <dbReference type="Google" id="ProtNLM"/>
    </source>
</evidence>
<dbReference type="EMBL" id="CP092886">
    <property type="protein sequence ID" value="UYV85105.1"/>
    <property type="molecule type" value="Genomic_DNA"/>
</dbReference>
<feature type="domain" description="RNase H type-1" evidence="2">
    <location>
        <begin position="986"/>
        <end position="1113"/>
    </location>
</feature>
<dbReference type="InterPro" id="IPR002156">
    <property type="entry name" value="RNaseH_domain"/>
</dbReference>
<dbReference type="InterPro" id="IPR036691">
    <property type="entry name" value="Endo/exonu/phosph_ase_sf"/>
</dbReference>
<evidence type="ECO:0000259" key="1">
    <source>
        <dbReference type="PROSITE" id="PS50878"/>
    </source>
</evidence>
<dbReference type="PROSITE" id="PS50879">
    <property type="entry name" value="RNASE_H_1"/>
    <property type="match status" value="1"/>
</dbReference>
<keyword evidence="4" id="KW-1185">Reference proteome</keyword>
<dbReference type="CDD" id="cd09276">
    <property type="entry name" value="Rnase_HI_RT_non_LTR"/>
    <property type="match status" value="1"/>
</dbReference>
<protein>
    <recommendedName>
        <fullName evidence="5">Reverse transcriptase</fullName>
    </recommendedName>
</protein>
<dbReference type="Proteomes" id="UP001235939">
    <property type="component" value="Chromosome X"/>
</dbReference>
<dbReference type="CDD" id="cd01650">
    <property type="entry name" value="RT_nLTR_like"/>
    <property type="match status" value="2"/>
</dbReference>
<dbReference type="InterPro" id="IPR012337">
    <property type="entry name" value="RNaseH-like_sf"/>
</dbReference>
<dbReference type="InterPro" id="IPR043502">
    <property type="entry name" value="DNA/RNA_pol_sf"/>
</dbReference>
<dbReference type="Gene3D" id="3.60.10.10">
    <property type="entry name" value="Endonuclease/exonuclease/phosphatase"/>
    <property type="match status" value="1"/>
</dbReference>
<dbReference type="SUPFAM" id="SSF53098">
    <property type="entry name" value="Ribonuclease H-like"/>
    <property type="match status" value="1"/>
</dbReference>
<dbReference type="InterPro" id="IPR005135">
    <property type="entry name" value="Endo/exonuclease/phosphatase"/>
</dbReference>
<dbReference type="PANTHER" id="PTHR19446">
    <property type="entry name" value="REVERSE TRANSCRIPTASES"/>
    <property type="match status" value="1"/>
</dbReference>
<dbReference type="SUPFAM" id="SSF56219">
    <property type="entry name" value="DNase I-like"/>
    <property type="match status" value="1"/>
</dbReference>
<sequence length="1201" mass="135946">MLIHTLNLENTSILIKPDGKTLLQITAIYKKPDAPLLEEDLNQLIKHNHSIIIAGGWNSKHPLWGSRTSNNSGIVLHNFSESESLDIVAPSSPTHYSPLGNPDFLDFAVLKNIPWTPKARTSDDLSSDHLPVIFELNCPKDEFTTQLSRVTNWVHFQQDLISTTPPRLPLKTEVDIDSAVGFLNEKINNSYSKNTIVSSSKLIKNPKTKALIREKNKARKRWQSTWDPAHRATYLNLQGKVNQALEAEKSENWNSFLSKLESSPTDFWKKTKPIRKKTDKITSLNANGKTLLTDKEIGNDLSEHFSKHFSKAEDEVPSYLTDNSCHHPQENILSMTTPNEVKEVIKNLGNHKAPGHDNITPQMTKNLPIKWIVFLAGIFNAALHLCYFPKTWKHAIIITIPKKSPVKSPEDLRPISLLSTIGKVYERIVLRRLQTYMDSINFIIPQQFGFRKGHSSTHQLITVIDYIQIRKSHKEAVGAVFLDLTKAFDRVWHDGLIAKITKKQFPRDFIKFLKNYLQDRTFSIKQGNYITTAKPTQIGVPQGSILGPYLFNIYINDFPQHPKCQIKLFADDAAILANSKSIGIITTQLQNYINSITKWCNDWKLDINPKKSQAIIFPPLDNKKFKPQSILKHIISTSNRAIRKLNILRRLCGTNWGAKPRILRTTYTTLIRPIMEYATPVWAPSSSSLKTYSLESRRQNKNNLDRHFGNEEPEDEISLTTCGLVDPPFSENEVKLTAFKFGKMKSSGPEGIDNTVVKALVRMHPSLLSRLFNKCLDTGTFPEAWKVARVVLLEKSGRKGNSPNDYRPLSLLVCLGKVLDSLLAQRLKHWLESNELLSSFQHGFREGKSTTTALNEVLEGVEMGLNKGAWVLFVALDIDGAFNSMSWNKLMRNLMDMGCPDNLCSLIRDFLRDRRISLSFGGRKLERNCARGCPQGSCCGPILWNILVNTVFQEELHEGDRLVLYADDQFLIIETASRAKAEKGPTGIGTEVFTDGSKSGTNTGAGVVIYTNGELIFQEGLALRVDELVFSAELVAIRVALRVCAEKNFSPDRLYSDCMSALVVINLEKGQLAHQIIQELEIMTRAPELPWFRRHSLIEGNEFADRIAKAGCFTGRSLRTPVTKKEVYRRIRGYVQDLWLDRWRNSVKGREVFNGVTTPKYLCKVMSHKLIRVVRDMGSLPQVSTDLKLRETLIASMEKGM</sequence>
<organism evidence="3 4">
    <name type="scientific">Cordylochernes scorpioides</name>
    <dbReference type="NCBI Taxonomy" id="51811"/>
    <lineage>
        <taxon>Eukaryota</taxon>
        <taxon>Metazoa</taxon>
        <taxon>Ecdysozoa</taxon>
        <taxon>Arthropoda</taxon>
        <taxon>Chelicerata</taxon>
        <taxon>Arachnida</taxon>
        <taxon>Pseudoscorpiones</taxon>
        <taxon>Cheliferoidea</taxon>
        <taxon>Chernetidae</taxon>
        <taxon>Cordylochernes</taxon>
    </lineage>
</organism>